<sequence>MHSTLVLTLCFITGIRASPAVAGLQLPGFIKPWLCIKKILGVVAQQHLSGRPKIPMIETPIVEHSKPAHIQRRRLGRLVAAKTRRLVARRPNLPKMPLPPSTSCSPPCVQTPPPLKGSTGFYRSIEGTILRSFDRNICAKSFDFDIRSRRILVPSRISRWFNVYRPTSGPDGGDFETFENIRAEGHAVCSAPQAVSCRLVRFPDIPLDKLYYTQECGVSQGLVCENKNQGNDSCLDYEIKILCCTGQLANATESTKITTILPPNNNPEATPLFDEQGSSSGMEEDVSTTVMMTVFPNNNETTPIFDEQGSSSRMEEDVSTTVMMTVFPNNNETTPIFDEQGSSSGMEEDVSTTVTMIVFPKNNETTPIFDEQGSSSGMEEDASTTVTMTVFPNNNETTPIFDEQGSSSGMEEDASTTVKMTVFPNNNENTPLFEEQGSSSGMEESNSPEPSPTITKTRIQPMNLQRKEKKQYLSSPIRITFPTDYNPDGPEMSGNRMDMVDNLREQENTQPTNSTNTVLEMVFTIIDPMQLSE</sequence>
<evidence type="ECO:0000313" key="8">
    <source>
        <dbReference type="EMBL" id="OCT81870.1"/>
    </source>
</evidence>
<keyword evidence="4" id="KW-0325">Glycoprotein</keyword>
<dbReference type="GO" id="GO:0005576">
    <property type="term" value="C:extracellular region"/>
    <property type="evidence" value="ECO:0007669"/>
    <property type="project" value="UniProtKB-SubCell"/>
</dbReference>
<dbReference type="Proteomes" id="UP000694892">
    <property type="component" value="Chromosome 4S"/>
</dbReference>
<proteinExistence type="predicted"/>
<keyword evidence="2" id="KW-0964">Secreted</keyword>
<dbReference type="EMBL" id="CM004473">
    <property type="protein sequence ID" value="OCT81870.1"/>
    <property type="molecule type" value="Genomic_DNA"/>
</dbReference>
<evidence type="ECO:0000256" key="2">
    <source>
        <dbReference type="ARBA" id="ARBA00022525"/>
    </source>
</evidence>
<organism evidence="8 9">
    <name type="scientific">Xenopus laevis</name>
    <name type="common">African clawed frog</name>
    <dbReference type="NCBI Taxonomy" id="8355"/>
    <lineage>
        <taxon>Eukaryota</taxon>
        <taxon>Metazoa</taxon>
        <taxon>Chordata</taxon>
        <taxon>Craniata</taxon>
        <taxon>Vertebrata</taxon>
        <taxon>Euteleostomi</taxon>
        <taxon>Amphibia</taxon>
        <taxon>Batrachia</taxon>
        <taxon>Anura</taxon>
        <taxon>Pipoidea</taxon>
        <taxon>Pipidae</taxon>
        <taxon>Xenopodinae</taxon>
        <taxon>Xenopus</taxon>
        <taxon>Xenopus</taxon>
    </lineage>
</organism>
<dbReference type="Pfam" id="PF13330">
    <property type="entry name" value="Mucin2_WxxW"/>
    <property type="match status" value="1"/>
</dbReference>
<accession>A0A974D079</accession>
<name>A0A974D079_XENLA</name>
<evidence type="ECO:0000256" key="5">
    <source>
        <dbReference type="SAM" id="MobiDB-lite"/>
    </source>
</evidence>
<gene>
    <name evidence="8" type="ORF">XELAEV_18024377mg</name>
</gene>
<comment type="subcellular location">
    <subcellularLocation>
        <location evidence="1">Secreted</location>
    </subcellularLocation>
</comment>
<reference evidence="9" key="1">
    <citation type="journal article" date="2016" name="Nature">
        <title>Genome evolution in the allotetraploid frog Xenopus laevis.</title>
        <authorList>
            <person name="Session A.M."/>
            <person name="Uno Y."/>
            <person name="Kwon T."/>
            <person name="Chapman J.A."/>
            <person name="Toyoda A."/>
            <person name="Takahashi S."/>
            <person name="Fukui A."/>
            <person name="Hikosaka A."/>
            <person name="Suzuki A."/>
            <person name="Kondo M."/>
            <person name="van Heeringen S.J."/>
            <person name="Quigley I."/>
            <person name="Heinz S."/>
            <person name="Ogino H."/>
            <person name="Ochi H."/>
            <person name="Hellsten U."/>
            <person name="Lyons J.B."/>
            <person name="Simakov O."/>
            <person name="Putnam N."/>
            <person name="Stites J."/>
            <person name="Kuroki Y."/>
            <person name="Tanaka T."/>
            <person name="Michiue T."/>
            <person name="Watanabe M."/>
            <person name="Bogdanovic O."/>
            <person name="Lister R."/>
            <person name="Georgiou G."/>
            <person name="Paranjpe S.S."/>
            <person name="van Kruijsbergen I."/>
            <person name="Shu S."/>
            <person name="Carlson J."/>
            <person name="Kinoshita T."/>
            <person name="Ohta Y."/>
            <person name="Mawaribuchi S."/>
            <person name="Jenkins J."/>
            <person name="Grimwood J."/>
            <person name="Schmutz J."/>
            <person name="Mitros T."/>
            <person name="Mozaffari S.V."/>
            <person name="Suzuki Y."/>
            <person name="Haramoto Y."/>
            <person name="Yamamoto T.S."/>
            <person name="Takagi C."/>
            <person name="Heald R."/>
            <person name="Miller K."/>
            <person name="Haudenschild C."/>
            <person name="Kitzman J."/>
            <person name="Nakayama T."/>
            <person name="Izutsu Y."/>
            <person name="Robert J."/>
            <person name="Fortriede J."/>
            <person name="Burns K."/>
            <person name="Lotay V."/>
            <person name="Karimi K."/>
            <person name="Yasuoka Y."/>
            <person name="Dichmann D.S."/>
            <person name="Flajnik M.F."/>
            <person name="Houston D.W."/>
            <person name="Shendure J."/>
            <person name="DuPasquier L."/>
            <person name="Vize P.D."/>
            <person name="Zorn A.M."/>
            <person name="Ito M."/>
            <person name="Marcotte E.M."/>
            <person name="Wallingford J.B."/>
            <person name="Ito Y."/>
            <person name="Asashima M."/>
            <person name="Ueno N."/>
            <person name="Matsuda Y."/>
            <person name="Veenstra G.J."/>
            <person name="Fujiyama A."/>
            <person name="Harland R.M."/>
            <person name="Taira M."/>
            <person name="Rokhsar D.S."/>
        </authorList>
    </citation>
    <scope>NUCLEOTIDE SEQUENCE [LARGE SCALE GENOMIC DNA]</scope>
    <source>
        <strain evidence="9">J</strain>
    </source>
</reference>
<evidence type="ECO:0000313" key="9">
    <source>
        <dbReference type="Proteomes" id="UP000694892"/>
    </source>
</evidence>
<evidence type="ECO:0000259" key="7">
    <source>
        <dbReference type="Pfam" id="PF13330"/>
    </source>
</evidence>
<dbReference type="AlphaFoldDB" id="A0A974D079"/>
<dbReference type="InterPro" id="IPR025155">
    <property type="entry name" value="WxxW_domain"/>
</dbReference>
<protein>
    <recommendedName>
        <fullName evidence="7">WxxW domain-containing protein</fullName>
    </recommendedName>
</protein>
<evidence type="ECO:0000256" key="3">
    <source>
        <dbReference type="ARBA" id="ARBA00022729"/>
    </source>
</evidence>
<evidence type="ECO:0000256" key="6">
    <source>
        <dbReference type="SAM" id="SignalP"/>
    </source>
</evidence>
<feature type="compositionally biased region" description="Polar residues" evidence="5">
    <location>
        <begin position="453"/>
        <end position="463"/>
    </location>
</feature>
<feature type="signal peptide" evidence="6">
    <location>
        <begin position="1"/>
        <end position="17"/>
    </location>
</feature>
<feature type="chain" id="PRO_5037494072" description="WxxW domain-containing protein" evidence="6">
    <location>
        <begin position="18"/>
        <end position="533"/>
    </location>
</feature>
<feature type="region of interest" description="Disordered" evidence="5">
    <location>
        <begin position="390"/>
        <end position="411"/>
    </location>
</feature>
<feature type="domain" description="WxxW" evidence="7">
    <location>
        <begin position="158"/>
        <end position="243"/>
    </location>
</feature>
<keyword evidence="3 6" id="KW-0732">Signal</keyword>
<feature type="region of interest" description="Disordered" evidence="5">
    <location>
        <begin position="423"/>
        <end position="472"/>
    </location>
</feature>
<evidence type="ECO:0000256" key="4">
    <source>
        <dbReference type="ARBA" id="ARBA00023180"/>
    </source>
</evidence>
<evidence type="ECO:0000256" key="1">
    <source>
        <dbReference type="ARBA" id="ARBA00004613"/>
    </source>
</evidence>
<feature type="compositionally biased region" description="Low complexity" evidence="5">
    <location>
        <begin position="434"/>
        <end position="448"/>
    </location>
</feature>